<dbReference type="GO" id="GO:1990528">
    <property type="term" value="C:Rvs161p-Rvs167p complex"/>
    <property type="evidence" value="ECO:0007669"/>
    <property type="project" value="TreeGrafter"/>
</dbReference>
<dbReference type="PROSITE" id="PS50002">
    <property type="entry name" value="SH3"/>
    <property type="match status" value="1"/>
</dbReference>
<dbReference type="PANTHER" id="PTHR47174:SF3">
    <property type="entry name" value="BRIDGING INTEGRATOR 3"/>
    <property type="match status" value="1"/>
</dbReference>
<proteinExistence type="predicted"/>
<dbReference type="GO" id="GO:0031097">
    <property type="term" value="C:medial cortex"/>
    <property type="evidence" value="ECO:0007669"/>
    <property type="project" value="TreeGrafter"/>
</dbReference>
<dbReference type="GO" id="GO:0008289">
    <property type="term" value="F:lipid binding"/>
    <property type="evidence" value="ECO:0007669"/>
    <property type="project" value="TreeGrafter"/>
</dbReference>
<sequence length="176" mass="20307">MEKERQWQEKLRRDEEERQRRLQEERENWWLGELNGEQGWFPKTYIFVPLSVCSIKSPPPDSSESSDSLQLEGNKSSSLMYITAFTGIMCNFVVHYLACNSVGVDVHAFVLLSEYVALYTYESPEPGDLIFTEGDVILVSKREGEWWNGSIGNRTGLFPGNYVKPKETDVRAHITY</sequence>
<dbReference type="Pfam" id="PF07653">
    <property type="entry name" value="SH3_2"/>
    <property type="match status" value="2"/>
</dbReference>
<keyword evidence="3" id="KW-0963">Cytoplasm</keyword>
<dbReference type="Ensembl" id="ENSMALT00000010034.1">
    <property type="protein sequence ID" value="ENSMALP00000009828.1"/>
    <property type="gene ID" value="ENSMALG00000006967.1"/>
</dbReference>
<evidence type="ECO:0000256" key="2">
    <source>
        <dbReference type="ARBA" id="ARBA00022443"/>
    </source>
</evidence>
<dbReference type="InterPro" id="IPR001452">
    <property type="entry name" value="SH3_domain"/>
</dbReference>
<dbReference type="InterPro" id="IPR046982">
    <property type="entry name" value="BIN3/RVS161-like"/>
</dbReference>
<dbReference type="GO" id="GO:0043332">
    <property type="term" value="C:mating projection tip"/>
    <property type="evidence" value="ECO:0007669"/>
    <property type="project" value="TreeGrafter"/>
</dbReference>
<reference evidence="6" key="2">
    <citation type="submission" date="2025-09" db="UniProtKB">
        <authorList>
            <consortium name="Ensembl"/>
        </authorList>
    </citation>
    <scope>IDENTIFICATION</scope>
</reference>
<evidence type="ECO:0000256" key="1">
    <source>
        <dbReference type="ARBA" id="ARBA00004496"/>
    </source>
</evidence>
<dbReference type="SMART" id="SM00326">
    <property type="entry name" value="SH3"/>
    <property type="match status" value="1"/>
</dbReference>
<feature type="domain" description="SH3" evidence="5">
    <location>
        <begin position="110"/>
        <end position="168"/>
    </location>
</feature>
<protein>
    <recommendedName>
        <fullName evidence="5">SH3 domain-containing protein</fullName>
    </recommendedName>
</protein>
<dbReference type="GO" id="GO:0006897">
    <property type="term" value="P:endocytosis"/>
    <property type="evidence" value="ECO:0007669"/>
    <property type="project" value="InterPro"/>
</dbReference>
<dbReference type="InterPro" id="IPR036028">
    <property type="entry name" value="SH3-like_dom_sf"/>
</dbReference>
<dbReference type="PANTHER" id="PTHR47174">
    <property type="entry name" value="BRIDGING INTEGRATOR 3"/>
    <property type="match status" value="1"/>
</dbReference>
<evidence type="ECO:0000313" key="7">
    <source>
        <dbReference type="Proteomes" id="UP000261600"/>
    </source>
</evidence>
<evidence type="ECO:0000313" key="6">
    <source>
        <dbReference type="Ensembl" id="ENSMALP00000009828.1"/>
    </source>
</evidence>
<evidence type="ECO:0000256" key="3">
    <source>
        <dbReference type="ARBA" id="ARBA00022490"/>
    </source>
</evidence>
<dbReference type="PRINTS" id="PR00452">
    <property type="entry name" value="SH3DOMAIN"/>
</dbReference>
<evidence type="ECO:0000259" key="5">
    <source>
        <dbReference type="PROSITE" id="PS50002"/>
    </source>
</evidence>
<dbReference type="Proteomes" id="UP000261600">
    <property type="component" value="Unplaced"/>
</dbReference>
<reference evidence="6" key="1">
    <citation type="submission" date="2025-08" db="UniProtKB">
        <authorList>
            <consortium name="Ensembl"/>
        </authorList>
    </citation>
    <scope>IDENTIFICATION</scope>
</reference>
<dbReference type="GO" id="GO:0051666">
    <property type="term" value="P:actin cortical patch localization"/>
    <property type="evidence" value="ECO:0007669"/>
    <property type="project" value="InterPro"/>
</dbReference>
<dbReference type="SUPFAM" id="SSF50044">
    <property type="entry name" value="SH3-domain"/>
    <property type="match status" value="2"/>
</dbReference>
<dbReference type="AlphaFoldDB" id="A0A3Q3IWA8"/>
<dbReference type="GO" id="GO:0015629">
    <property type="term" value="C:actin cytoskeleton"/>
    <property type="evidence" value="ECO:0007669"/>
    <property type="project" value="TreeGrafter"/>
</dbReference>
<accession>A0A3Q3IWA8</accession>
<organism evidence="6 7">
    <name type="scientific">Monopterus albus</name>
    <name type="common">Swamp eel</name>
    <dbReference type="NCBI Taxonomy" id="43700"/>
    <lineage>
        <taxon>Eukaryota</taxon>
        <taxon>Metazoa</taxon>
        <taxon>Chordata</taxon>
        <taxon>Craniata</taxon>
        <taxon>Vertebrata</taxon>
        <taxon>Euteleostomi</taxon>
        <taxon>Actinopterygii</taxon>
        <taxon>Neopterygii</taxon>
        <taxon>Teleostei</taxon>
        <taxon>Neoteleostei</taxon>
        <taxon>Acanthomorphata</taxon>
        <taxon>Anabantaria</taxon>
        <taxon>Synbranchiformes</taxon>
        <taxon>Synbranchidae</taxon>
        <taxon>Monopterus</taxon>
    </lineage>
</organism>
<dbReference type="Gene3D" id="2.30.30.40">
    <property type="entry name" value="SH3 Domains"/>
    <property type="match status" value="2"/>
</dbReference>
<name>A0A3Q3IWA8_MONAL</name>
<evidence type="ECO:0000256" key="4">
    <source>
        <dbReference type="PROSITE-ProRule" id="PRU00192"/>
    </source>
</evidence>
<keyword evidence="2 4" id="KW-0728">SH3 domain</keyword>
<comment type="subcellular location">
    <subcellularLocation>
        <location evidence="1">Cytoplasm</location>
    </subcellularLocation>
</comment>
<dbReference type="GO" id="GO:0097320">
    <property type="term" value="P:plasma membrane tubulation"/>
    <property type="evidence" value="ECO:0007669"/>
    <property type="project" value="TreeGrafter"/>
</dbReference>
<keyword evidence="7" id="KW-1185">Reference proteome</keyword>